<dbReference type="Gene3D" id="3.40.50.10900">
    <property type="entry name" value="PAC-like subunit"/>
    <property type="match status" value="1"/>
</dbReference>
<dbReference type="InterPro" id="IPR019151">
    <property type="entry name" value="Proteasome_assmbl_chaperone_2"/>
</dbReference>
<dbReference type="Pfam" id="PF09754">
    <property type="entry name" value="PAC2"/>
    <property type="match status" value="1"/>
</dbReference>
<evidence type="ECO:0000256" key="3">
    <source>
        <dbReference type="ARBA" id="ARBA00025745"/>
    </source>
</evidence>
<evidence type="ECO:0000256" key="4">
    <source>
        <dbReference type="PIRNR" id="PIRNR010044"/>
    </source>
</evidence>
<sequence>MCELIKFNKETSLKDYTLYIPNVSIGNVPQLTVDLLISTYNLKKIATVWHPAIIPTVGSDPFDLKSKDVCTACELYANEDLKVAVVQLRSGLERGLKEEFLKKLIANIKEFELKRIVLLTSIFAFEMHNVNSSKFMYISNENAEIFKDCDATEETNLDLVSEGFVCPLFTELKDSVPCTILTRYCYEGDNRLDAVHTINLLGDIFKEFTAKEDFKFPISWEYLFGNPVPIEIY</sequence>
<organism evidence="5 6">
    <name type="scientific">Nicrophorus vespilloides</name>
    <name type="common">Boreal carrion beetle</name>
    <dbReference type="NCBI Taxonomy" id="110193"/>
    <lineage>
        <taxon>Eukaryota</taxon>
        <taxon>Metazoa</taxon>
        <taxon>Ecdysozoa</taxon>
        <taxon>Arthropoda</taxon>
        <taxon>Hexapoda</taxon>
        <taxon>Insecta</taxon>
        <taxon>Pterygota</taxon>
        <taxon>Neoptera</taxon>
        <taxon>Endopterygota</taxon>
        <taxon>Coleoptera</taxon>
        <taxon>Polyphaga</taxon>
        <taxon>Staphyliniformia</taxon>
        <taxon>Silphidae</taxon>
        <taxon>Nicrophorinae</taxon>
        <taxon>Nicrophorus</taxon>
    </lineage>
</organism>
<dbReference type="RefSeq" id="XP_017772854.1">
    <property type="nucleotide sequence ID" value="XM_017917365.1"/>
</dbReference>
<dbReference type="InterPro" id="IPR016562">
    <property type="entry name" value="Proteasome_assmbl_chp_2_euk"/>
</dbReference>
<evidence type="ECO:0000313" key="6">
    <source>
        <dbReference type="RefSeq" id="XP_017772854.1"/>
    </source>
</evidence>
<keyword evidence="6" id="KW-0647">Proteasome</keyword>
<dbReference type="GO" id="GO:0000502">
    <property type="term" value="C:proteasome complex"/>
    <property type="evidence" value="ECO:0007669"/>
    <property type="project" value="UniProtKB-KW"/>
</dbReference>
<gene>
    <name evidence="6" type="primary">LOC108559970</name>
</gene>
<reference evidence="6" key="1">
    <citation type="submission" date="2025-08" db="UniProtKB">
        <authorList>
            <consortium name="RefSeq"/>
        </authorList>
    </citation>
    <scope>IDENTIFICATION</scope>
    <source>
        <tissue evidence="6">Whole Larva</tissue>
    </source>
</reference>
<dbReference type="PANTHER" id="PTHR12970">
    <property type="entry name" value="PROTEASOME ASSEMBLY CHAPERONE 2"/>
    <property type="match status" value="1"/>
</dbReference>
<comment type="subunit">
    <text evidence="4">Forms a heterodimer with PSMG1.</text>
</comment>
<keyword evidence="5" id="KW-1185">Reference proteome</keyword>
<accession>A0ABM1ME54</accession>
<dbReference type="InterPro" id="IPR038389">
    <property type="entry name" value="PSMG2_sf"/>
</dbReference>
<comment type="function">
    <text evidence="4">Chaperone protein which promotes assembly of the 20S proteasome as part of a heterodimer with PSMG1.</text>
</comment>
<evidence type="ECO:0000313" key="5">
    <source>
        <dbReference type="Proteomes" id="UP000695000"/>
    </source>
</evidence>
<name>A0ABM1ME54_NICVS</name>
<evidence type="ECO:0000256" key="1">
    <source>
        <dbReference type="ARBA" id="ARBA00019186"/>
    </source>
</evidence>
<dbReference type="PANTHER" id="PTHR12970:SF1">
    <property type="entry name" value="PROTEASOME ASSEMBLY CHAPERONE 2"/>
    <property type="match status" value="1"/>
</dbReference>
<proteinExistence type="inferred from homology"/>
<dbReference type="GeneID" id="108559970"/>
<dbReference type="Proteomes" id="UP000695000">
    <property type="component" value="Unplaced"/>
</dbReference>
<evidence type="ECO:0000256" key="2">
    <source>
        <dbReference type="ARBA" id="ARBA00023186"/>
    </source>
</evidence>
<comment type="similarity">
    <text evidence="3 4">Belongs to the PSMG2 family.</text>
</comment>
<protein>
    <recommendedName>
        <fullName evidence="1 4">Proteasome assembly chaperone 2</fullName>
    </recommendedName>
</protein>
<dbReference type="PIRSF" id="PIRSF010044">
    <property type="entry name" value="UCP010044"/>
    <property type="match status" value="1"/>
</dbReference>
<keyword evidence="2 4" id="KW-0143">Chaperone</keyword>